<protein>
    <recommendedName>
        <fullName evidence="3">Secreted protein</fullName>
    </recommendedName>
</protein>
<name>A0A167XT07_9AGAM</name>
<accession>A0A167XT07</accession>
<feature type="signal peptide" evidence="1">
    <location>
        <begin position="1"/>
        <end position="22"/>
    </location>
</feature>
<dbReference type="AlphaFoldDB" id="A0A167XT07"/>
<keyword evidence="1" id="KW-0732">Signal</keyword>
<proteinExistence type="predicted"/>
<organism evidence="2">
    <name type="scientific">Athelia psychrophila</name>
    <dbReference type="NCBI Taxonomy" id="1759441"/>
    <lineage>
        <taxon>Eukaryota</taxon>
        <taxon>Fungi</taxon>
        <taxon>Dikarya</taxon>
        <taxon>Basidiomycota</taxon>
        <taxon>Agaricomycotina</taxon>
        <taxon>Agaricomycetes</taxon>
        <taxon>Agaricomycetidae</taxon>
        <taxon>Atheliales</taxon>
        <taxon>Atheliaceae</taxon>
        <taxon>Athelia</taxon>
    </lineage>
</organism>
<evidence type="ECO:0000313" key="2">
    <source>
        <dbReference type="EMBL" id="KZP07536.1"/>
    </source>
</evidence>
<reference evidence="2" key="1">
    <citation type="journal article" date="2016" name="Mol. Biol. Evol.">
        <title>Comparative Genomics of Early-Diverging Mushroom-Forming Fungi Provides Insights into the Origins of Lignocellulose Decay Capabilities.</title>
        <authorList>
            <person name="Nagy L.G."/>
            <person name="Riley R."/>
            <person name="Tritt A."/>
            <person name="Adam C."/>
            <person name="Daum C."/>
            <person name="Floudas D."/>
            <person name="Sun H."/>
            <person name="Yadav J.S."/>
            <person name="Pangilinan J."/>
            <person name="Larsson K.H."/>
            <person name="Matsuura K."/>
            <person name="Barry K."/>
            <person name="Labutti K."/>
            <person name="Kuo R."/>
            <person name="Ohm R.A."/>
            <person name="Bhattacharya S.S."/>
            <person name="Shirouzu T."/>
            <person name="Yoshinaga Y."/>
            <person name="Martin F.M."/>
            <person name="Grigoriev I.V."/>
            <person name="Hibbett D.S."/>
        </authorList>
    </citation>
    <scope>NUCLEOTIDE SEQUENCE [LARGE SCALE GENOMIC DNA]</scope>
    <source>
        <strain evidence="2">CBS 109695</strain>
    </source>
</reference>
<evidence type="ECO:0008006" key="3">
    <source>
        <dbReference type="Google" id="ProtNLM"/>
    </source>
</evidence>
<feature type="chain" id="PRO_5007894496" description="Secreted protein" evidence="1">
    <location>
        <begin position="23"/>
        <end position="140"/>
    </location>
</feature>
<sequence>MLLSPPFLFLSSFLAFTPFSWASLRACAIRELAALIAHRGPPIFLSLCAAGSHLVDSSRPFILALQSSCHVSCLIFSDILLAFVRNIPATSTTYSSPPSRAPSRRATPPAPLAWFFSLGSFLPFQLTPQISRGMLGLSAA</sequence>
<dbReference type="EMBL" id="KV417747">
    <property type="protein sequence ID" value="KZP07536.1"/>
    <property type="molecule type" value="Genomic_DNA"/>
</dbReference>
<evidence type="ECO:0000256" key="1">
    <source>
        <dbReference type="SAM" id="SignalP"/>
    </source>
</evidence>
<gene>
    <name evidence="2" type="ORF">FIBSPDRAFT_281554</name>
</gene>